<organism evidence="2">
    <name type="scientific">Riboviria sp</name>
    <dbReference type="NCBI Taxonomy" id="2585031"/>
    <lineage>
        <taxon>Viruses</taxon>
        <taxon>Riboviria</taxon>
    </lineage>
</organism>
<evidence type="ECO:0000313" key="2">
    <source>
        <dbReference type="EMBL" id="QTW97856.1"/>
    </source>
</evidence>
<sequence>MFFFHIYRFSAMATNAFSKVDEATDFTVVQKDTQVANSAAPNTSERAVNKYGQQLIKGGSVLGQEFPDAVVTAYTNLTNSPFALTALIFGSFGLVALALATNGPFDYLSHNLNQLVGTSENKIHGVFTKLTASFVAHLLNHKFLVYSGAAFGATYISKPSTKNAVLAAIVSFLVYVLRITAWETLAFAHLFFAHTQLRNPKHKLYVVAFLLATIVIGREFTTDVLGPNFINTTAKLYVKPIKNR</sequence>
<reference evidence="2" key="1">
    <citation type="submission" date="2021-01" db="EMBL/GenBank/DDBJ databases">
        <authorList>
            <person name="Kang Y."/>
        </authorList>
    </citation>
    <scope>NUCLEOTIDE SEQUENCE</scope>
    <source>
        <strain evidence="2">YC512</strain>
    </source>
</reference>
<keyword evidence="1" id="KW-1133">Transmembrane helix</keyword>
<proteinExistence type="predicted"/>
<feature type="transmembrane region" description="Helical" evidence="1">
    <location>
        <begin position="164"/>
        <end position="192"/>
    </location>
</feature>
<evidence type="ECO:0000256" key="1">
    <source>
        <dbReference type="SAM" id="Phobius"/>
    </source>
</evidence>
<dbReference type="InterPro" id="IPR032441">
    <property type="entry name" value="SP24"/>
</dbReference>
<keyword evidence="1" id="KW-0472">Membrane</keyword>
<dbReference type="Pfam" id="PF16504">
    <property type="entry name" value="SP24"/>
    <property type="match status" value="1"/>
</dbReference>
<name>A0A8B0RJ77_9VIRU</name>
<protein>
    <submittedName>
        <fullName evidence="2">Uncharacterized protein</fullName>
    </submittedName>
</protein>
<dbReference type="EMBL" id="MW452317">
    <property type="protein sequence ID" value="QTW97856.1"/>
    <property type="molecule type" value="Genomic_RNA"/>
</dbReference>
<keyword evidence="1" id="KW-0812">Transmembrane</keyword>
<feature type="transmembrane region" description="Helical" evidence="1">
    <location>
        <begin position="82"/>
        <end position="100"/>
    </location>
</feature>
<accession>A0A8B0RJ77</accession>